<protein>
    <recommendedName>
        <fullName evidence="6">RNA polymerase sigma factor</fullName>
    </recommendedName>
</protein>
<dbReference type="InterPro" id="IPR000838">
    <property type="entry name" value="RNA_pol_sigma70_ECF_CS"/>
</dbReference>
<dbReference type="PANTHER" id="PTHR43133:SF51">
    <property type="entry name" value="RNA POLYMERASE SIGMA FACTOR"/>
    <property type="match status" value="1"/>
</dbReference>
<dbReference type="PANTHER" id="PTHR43133">
    <property type="entry name" value="RNA POLYMERASE ECF-TYPE SIGMA FACTO"/>
    <property type="match status" value="1"/>
</dbReference>
<evidence type="ECO:0000259" key="7">
    <source>
        <dbReference type="Pfam" id="PF04542"/>
    </source>
</evidence>
<evidence type="ECO:0000256" key="3">
    <source>
        <dbReference type="ARBA" id="ARBA00023082"/>
    </source>
</evidence>
<dbReference type="InterPro" id="IPR013249">
    <property type="entry name" value="RNA_pol_sigma70_r4_t2"/>
</dbReference>
<dbReference type="NCBIfam" id="TIGR02937">
    <property type="entry name" value="sigma70-ECF"/>
    <property type="match status" value="1"/>
</dbReference>
<evidence type="ECO:0000256" key="2">
    <source>
        <dbReference type="ARBA" id="ARBA00023015"/>
    </source>
</evidence>
<evidence type="ECO:0000256" key="4">
    <source>
        <dbReference type="ARBA" id="ARBA00023125"/>
    </source>
</evidence>
<dbReference type="GeneID" id="301325230"/>
<proteinExistence type="inferred from homology"/>
<dbReference type="Gene3D" id="1.10.10.10">
    <property type="entry name" value="Winged helix-like DNA-binding domain superfamily/Winged helix DNA-binding domain"/>
    <property type="match status" value="1"/>
</dbReference>
<evidence type="ECO:0000313" key="9">
    <source>
        <dbReference type="EMBL" id="MDQ0482205.1"/>
    </source>
</evidence>
<keyword evidence="10" id="KW-1185">Reference proteome</keyword>
<keyword evidence="5 6" id="KW-0804">Transcription</keyword>
<dbReference type="Pfam" id="PF00805">
    <property type="entry name" value="Pentapeptide"/>
    <property type="match status" value="1"/>
</dbReference>
<evidence type="ECO:0000256" key="1">
    <source>
        <dbReference type="ARBA" id="ARBA00010641"/>
    </source>
</evidence>
<keyword evidence="4 6" id="KW-0238">DNA-binding</keyword>
<sequence length="332" mass="38420">MSQQKVEWQTEEGFRQVVQHYANALYAVAYSILGDYHLAQDVAQEAFIKAYLKRETLEEPRKVGSWLTSIVRNMSLDWKRKRNRMVRLLEESFKEQELLNHLEREKHEPNEVVWQALNALSEDVRTPVVLFYMGGYSMIEIASLLELTTSAVESRIRRARVKMKKELIEMVEKNLREQHVGEEFERKVFKELRLRSALFDQVELTNANFMNSNLAQSIFSDAYMVEATFTNMNMSGISFRDIDLSDLKIEDAQMGGAVFRNIGLPPEDHFAAGRREEHLPLLFENCDLHGSTLTDCNLKDVKIENSALEGMTIDGVEVEELLKVYRMSKNNG</sequence>
<name>A0ABU0JYP2_9BACL</name>
<dbReference type="InterPro" id="IPR001646">
    <property type="entry name" value="5peptide_repeat"/>
</dbReference>
<dbReference type="InterPro" id="IPR039425">
    <property type="entry name" value="RNA_pol_sigma-70-like"/>
</dbReference>
<dbReference type="Proteomes" id="UP001226720">
    <property type="component" value="Unassembled WGS sequence"/>
</dbReference>
<dbReference type="InterPro" id="IPR013325">
    <property type="entry name" value="RNA_pol_sigma_r2"/>
</dbReference>
<evidence type="ECO:0000256" key="5">
    <source>
        <dbReference type="ARBA" id="ARBA00023163"/>
    </source>
</evidence>
<dbReference type="RefSeq" id="WP_301550063.1">
    <property type="nucleotide sequence ID" value="NZ_JAQRMZ010000001.1"/>
</dbReference>
<evidence type="ECO:0000259" key="8">
    <source>
        <dbReference type="Pfam" id="PF08281"/>
    </source>
</evidence>
<feature type="domain" description="RNA polymerase sigma factor 70 region 4 type 2" evidence="8">
    <location>
        <begin position="113"/>
        <end position="163"/>
    </location>
</feature>
<dbReference type="InterPro" id="IPR014284">
    <property type="entry name" value="RNA_pol_sigma-70_dom"/>
</dbReference>
<dbReference type="Gene3D" id="1.10.1740.10">
    <property type="match status" value="1"/>
</dbReference>
<evidence type="ECO:0000256" key="6">
    <source>
        <dbReference type="RuleBase" id="RU000716"/>
    </source>
</evidence>
<dbReference type="InterPro" id="IPR013324">
    <property type="entry name" value="RNA_pol_sigma_r3/r4-like"/>
</dbReference>
<gene>
    <name evidence="9" type="ORF">QO000_001174</name>
</gene>
<dbReference type="CDD" id="cd06171">
    <property type="entry name" value="Sigma70_r4"/>
    <property type="match status" value="1"/>
</dbReference>
<dbReference type="SUPFAM" id="SSF88659">
    <property type="entry name" value="Sigma3 and sigma4 domains of RNA polymerase sigma factors"/>
    <property type="match status" value="1"/>
</dbReference>
<dbReference type="Pfam" id="PF04542">
    <property type="entry name" value="Sigma70_r2"/>
    <property type="match status" value="1"/>
</dbReference>
<dbReference type="Pfam" id="PF08281">
    <property type="entry name" value="Sigma70_r4_2"/>
    <property type="match status" value="1"/>
</dbReference>
<accession>A0ABU0JYP2</accession>
<organism evidence="9 10">
    <name type="scientific">Guptibacillus hwajinpoensis</name>
    <dbReference type="NCBI Taxonomy" id="208199"/>
    <lineage>
        <taxon>Bacteria</taxon>
        <taxon>Bacillati</taxon>
        <taxon>Bacillota</taxon>
        <taxon>Bacilli</taxon>
        <taxon>Bacillales</taxon>
        <taxon>Guptibacillaceae</taxon>
        <taxon>Guptibacillus</taxon>
    </lineage>
</organism>
<dbReference type="EMBL" id="JAUSWM010000002">
    <property type="protein sequence ID" value="MDQ0482205.1"/>
    <property type="molecule type" value="Genomic_DNA"/>
</dbReference>
<dbReference type="Gene3D" id="2.160.20.80">
    <property type="entry name" value="E3 ubiquitin-protein ligase SopA"/>
    <property type="match status" value="1"/>
</dbReference>
<evidence type="ECO:0000313" key="10">
    <source>
        <dbReference type="Proteomes" id="UP001226720"/>
    </source>
</evidence>
<comment type="similarity">
    <text evidence="1 6">Belongs to the sigma-70 factor family. ECF subfamily.</text>
</comment>
<dbReference type="PROSITE" id="PS01063">
    <property type="entry name" value="SIGMA70_ECF"/>
    <property type="match status" value="1"/>
</dbReference>
<dbReference type="SUPFAM" id="SSF88946">
    <property type="entry name" value="Sigma2 domain of RNA polymerase sigma factors"/>
    <property type="match status" value="1"/>
</dbReference>
<keyword evidence="2 6" id="KW-0805">Transcription regulation</keyword>
<dbReference type="InterPro" id="IPR036388">
    <property type="entry name" value="WH-like_DNA-bd_sf"/>
</dbReference>
<comment type="caution">
    <text evidence="9">The sequence shown here is derived from an EMBL/GenBank/DDBJ whole genome shotgun (WGS) entry which is preliminary data.</text>
</comment>
<dbReference type="InterPro" id="IPR007627">
    <property type="entry name" value="RNA_pol_sigma70_r2"/>
</dbReference>
<dbReference type="SUPFAM" id="SSF141571">
    <property type="entry name" value="Pentapeptide repeat-like"/>
    <property type="match status" value="1"/>
</dbReference>
<keyword evidence="3 6" id="KW-0731">Sigma factor</keyword>
<reference evidence="9" key="1">
    <citation type="submission" date="2023-07" db="EMBL/GenBank/DDBJ databases">
        <title>Genomic Encyclopedia of Type Strains, Phase IV (KMG-IV): sequencing the most valuable type-strain genomes for metagenomic binning, comparative biology and taxonomic classification.</title>
        <authorList>
            <person name="Goeker M."/>
        </authorList>
    </citation>
    <scope>NUCLEOTIDE SEQUENCE [LARGE SCALE GENOMIC DNA]</scope>
    <source>
        <strain evidence="9">JSM 076093</strain>
    </source>
</reference>
<feature type="domain" description="RNA polymerase sigma-70 region 2" evidence="7">
    <location>
        <begin position="18"/>
        <end position="84"/>
    </location>
</feature>